<evidence type="ECO:0000313" key="1">
    <source>
        <dbReference type="EMBL" id="WCZ32983.1"/>
    </source>
</evidence>
<dbReference type="RefSeq" id="WP_022863250.1">
    <property type="nucleotide sequence ID" value="NZ_ATVG01000008.1"/>
</dbReference>
<organism evidence="1 2">
    <name type="scientific">Corynebacterium massiliense DSM 45435</name>
    <dbReference type="NCBI Taxonomy" id="1121364"/>
    <lineage>
        <taxon>Bacteria</taxon>
        <taxon>Bacillati</taxon>
        <taxon>Actinomycetota</taxon>
        <taxon>Actinomycetes</taxon>
        <taxon>Mycobacteriales</taxon>
        <taxon>Corynebacteriaceae</taxon>
        <taxon>Corynebacterium</taxon>
    </lineage>
</organism>
<evidence type="ECO:0000313" key="2">
    <source>
        <dbReference type="Proteomes" id="UP001220064"/>
    </source>
</evidence>
<proteinExistence type="predicted"/>
<keyword evidence="2" id="KW-1185">Reference proteome</keyword>
<dbReference type="EMBL" id="CP063189">
    <property type="protein sequence ID" value="WCZ32983.1"/>
    <property type="molecule type" value="Genomic_DNA"/>
</dbReference>
<gene>
    <name evidence="1" type="ORF">CMASS_07765</name>
</gene>
<sequence length="54" mass="5737">MHFAEHDEFFSGSANSAAAPEHAEMAGLAAALSVFDIPEEHLLDPALMRRVTAG</sequence>
<reference evidence="1 2" key="1">
    <citation type="submission" date="2020-10" db="EMBL/GenBank/DDBJ databases">
        <title>Complete genome sequence of Corynebacterium massiliense DSM 45435, type strain of Corynebacterium massiliense.</title>
        <authorList>
            <person name="Busche T."/>
            <person name="Kalinowski J."/>
            <person name="Ruckert C."/>
        </authorList>
    </citation>
    <scope>NUCLEOTIDE SEQUENCE [LARGE SCALE GENOMIC DNA]</scope>
    <source>
        <strain evidence="1 2">DSM 45435</strain>
    </source>
</reference>
<name>A0ABY7UB66_9CORY</name>
<accession>A0ABY7UB66</accession>
<protein>
    <submittedName>
        <fullName evidence="1">Uncharacterized protein</fullName>
    </submittedName>
</protein>
<dbReference type="Proteomes" id="UP001220064">
    <property type="component" value="Chromosome"/>
</dbReference>